<evidence type="ECO:0000259" key="8">
    <source>
        <dbReference type="Pfam" id="PF17676"/>
    </source>
</evidence>
<dbReference type="AlphaFoldDB" id="A0A5M8BBQ4"/>
<dbReference type="Pfam" id="PF02016">
    <property type="entry name" value="Peptidase_S66"/>
    <property type="match status" value="1"/>
</dbReference>
<proteinExistence type="inferred from homology"/>
<dbReference type="Pfam" id="PF17676">
    <property type="entry name" value="Peptidase_S66C"/>
    <property type="match status" value="1"/>
</dbReference>
<keyword evidence="10" id="KW-1185">Reference proteome</keyword>
<evidence type="ECO:0000256" key="1">
    <source>
        <dbReference type="ARBA" id="ARBA00010233"/>
    </source>
</evidence>
<evidence type="ECO:0000256" key="4">
    <source>
        <dbReference type="ARBA" id="ARBA00022801"/>
    </source>
</evidence>
<dbReference type="NCBIfam" id="NF008424">
    <property type="entry name" value="PRK11253.1"/>
    <property type="match status" value="1"/>
</dbReference>
<dbReference type="InterPro" id="IPR029062">
    <property type="entry name" value="Class_I_gatase-like"/>
</dbReference>
<gene>
    <name evidence="9" type="primary">ldcA</name>
    <name evidence="9" type="ORF">F1599_00085</name>
</gene>
<organism evidence="9 10">
    <name type="scientific">Cupriavidus cauae</name>
    <dbReference type="NCBI Taxonomy" id="2608999"/>
    <lineage>
        <taxon>Bacteria</taxon>
        <taxon>Pseudomonadati</taxon>
        <taxon>Pseudomonadota</taxon>
        <taxon>Betaproteobacteria</taxon>
        <taxon>Burkholderiales</taxon>
        <taxon>Burkholderiaceae</taxon>
        <taxon>Cupriavidus</taxon>
    </lineage>
</organism>
<feature type="domain" description="LD-carboxypeptidase C-terminal" evidence="8">
    <location>
        <begin position="177"/>
        <end position="289"/>
    </location>
</feature>
<evidence type="ECO:0000256" key="6">
    <source>
        <dbReference type="PIRSR" id="PIRSR028757-1"/>
    </source>
</evidence>
<keyword evidence="4 9" id="KW-0378">Hydrolase</keyword>
<evidence type="ECO:0000256" key="3">
    <source>
        <dbReference type="ARBA" id="ARBA00022670"/>
    </source>
</evidence>
<dbReference type="Gene3D" id="3.40.50.10740">
    <property type="entry name" value="Class I glutamine amidotransferase-like"/>
    <property type="match status" value="1"/>
</dbReference>
<dbReference type="PANTHER" id="PTHR30237">
    <property type="entry name" value="MURAMOYLTETRAPEPTIDE CARBOXYPEPTIDASE"/>
    <property type="match status" value="1"/>
</dbReference>
<dbReference type="Proteomes" id="UP000324324">
    <property type="component" value="Unassembled WGS sequence"/>
</dbReference>
<feature type="active site" description="Nucleophile" evidence="6">
    <location>
        <position position="108"/>
    </location>
</feature>
<feature type="domain" description="LD-carboxypeptidase N-terminal" evidence="7">
    <location>
        <begin position="7"/>
        <end position="128"/>
    </location>
</feature>
<evidence type="ECO:0000313" key="10">
    <source>
        <dbReference type="Proteomes" id="UP000324324"/>
    </source>
</evidence>
<evidence type="ECO:0000259" key="7">
    <source>
        <dbReference type="Pfam" id="PF02016"/>
    </source>
</evidence>
<dbReference type="SUPFAM" id="SSF141986">
    <property type="entry name" value="LD-carboxypeptidase A C-terminal domain-like"/>
    <property type="match status" value="1"/>
</dbReference>
<feature type="active site" description="Charge relay system" evidence="6">
    <location>
        <position position="277"/>
    </location>
</feature>
<dbReference type="InterPro" id="IPR040921">
    <property type="entry name" value="Peptidase_S66C"/>
</dbReference>
<dbReference type="InterPro" id="IPR040449">
    <property type="entry name" value="Peptidase_S66_N"/>
</dbReference>
<dbReference type="InterPro" id="IPR003507">
    <property type="entry name" value="S66_fam"/>
</dbReference>
<dbReference type="EMBL" id="VWRN01000002">
    <property type="protein sequence ID" value="KAA6133437.1"/>
    <property type="molecule type" value="Genomic_DNA"/>
</dbReference>
<keyword evidence="5" id="KW-0720">Serine protease</keyword>
<sequence>MNAPIEVRLIAPSGYPHDMAVATRGCDWLRAHGYHVANPEVLDRRHQRFGGTDDERLADLHGIGMGAPGALTLAVRGGYGMARLLPRIDFDRIAAQARRAATPIVGHSDFTAFQLAYLARAGGISLAGPMLLADFGAEPVDPYMWRHFEGLLRASSYTVDIDAPQEGGQPFSGEVAGTLWGGNLAMLCSLLGTPYLPQVDGGILFLEDVNEPPYRVERMLLQLEQAGVLGAQRAILLGDFSSYRVSDYDNGYDLPAVVAYLRERLPVPILTGLPFGHCTHKLTLPVGGQGVLRASADGFTLTMSGHPLLVGAA</sequence>
<dbReference type="GO" id="GO:0006508">
    <property type="term" value="P:proteolysis"/>
    <property type="evidence" value="ECO:0007669"/>
    <property type="project" value="UniProtKB-KW"/>
</dbReference>
<keyword evidence="2 9" id="KW-0121">Carboxypeptidase</keyword>
<dbReference type="EC" id="3.4.17.13" evidence="9"/>
<dbReference type="GO" id="GO:0008236">
    <property type="term" value="F:serine-type peptidase activity"/>
    <property type="evidence" value="ECO:0007669"/>
    <property type="project" value="UniProtKB-KW"/>
</dbReference>
<feature type="active site" description="Charge relay system" evidence="6">
    <location>
        <position position="207"/>
    </location>
</feature>
<name>A0A5M8BBQ4_9BURK</name>
<dbReference type="InterPro" id="IPR027461">
    <property type="entry name" value="Carboxypeptidase_A_C_sf"/>
</dbReference>
<evidence type="ECO:0000313" key="9">
    <source>
        <dbReference type="EMBL" id="KAA6133437.1"/>
    </source>
</evidence>
<dbReference type="CDD" id="cd07025">
    <property type="entry name" value="Peptidase_S66"/>
    <property type="match status" value="1"/>
</dbReference>
<dbReference type="Gene3D" id="3.50.30.60">
    <property type="entry name" value="LD-carboxypeptidase A C-terminal domain-like"/>
    <property type="match status" value="1"/>
</dbReference>
<dbReference type="InterPro" id="IPR027478">
    <property type="entry name" value="LdcA_N"/>
</dbReference>
<keyword evidence="3" id="KW-0645">Protease</keyword>
<dbReference type="SUPFAM" id="SSF52317">
    <property type="entry name" value="Class I glutamine amidotransferase-like"/>
    <property type="match status" value="1"/>
</dbReference>
<reference evidence="9 10" key="1">
    <citation type="submission" date="2019-09" db="EMBL/GenBank/DDBJ databases">
        <title>Isolation of a novel species in the genus Cupriavidus from patients with sepsis using whole genome sequencing.</title>
        <authorList>
            <person name="Kweon O.J."/>
            <person name="Lee M.-K."/>
        </authorList>
    </citation>
    <scope>NUCLEOTIDE SEQUENCE [LARGE SCALE GENOMIC DNA]</scope>
    <source>
        <strain evidence="9 10">MKL-01</strain>
    </source>
</reference>
<dbReference type="PIRSF" id="PIRSF028757">
    <property type="entry name" value="LD-carboxypeptidase"/>
    <property type="match status" value="1"/>
</dbReference>
<comment type="caution">
    <text evidence="9">The sequence shown here is derived from an EMBL/GenBank/DDBJ whole genome shotgun (WGS) entry which is preliminary data.</text>
</comment>
<protein>
    <submittedName>
        <fullName evidence="9">Muramoyltetrapeptide carboxypeptidase</fullName>
        <ecNumber evidence="9">3.4.17.13</ecNumber>
    </submittedName>
</protein>
<dbReference type="RefSeq" id="WP_150081501.1">
    <property type="nucleotide sequence ID" value="NZ_VWRN01000002.1"/>
</dbReference>
<evidence type="ECO:0000256" key="5">
    <source>
        <dbReference type="ARBA" id="ARBA00022825"/>
    </source>
</evidence>
<dbReference type="GO" id="GO:0106415">
    <property type="term" value="F:muramoyltetrapeptide carboxypeptidase activity"/>
    <property type="evidence" value="ECO:0007669"/>
    <property type="project" value="UniProtKB-EC"/>
</dbReference>
<accession>A0A5M8BBQ4</accession>
<dbReference type="PANTHER" id="PTHR30237:SF2">
    <property type="entry name" value="MUREIN TETRAPEPTIDE CARBOXYPEPTIDASE"/>
    <property type="match status" value="1"/>
</dbReference>
<evidence type="ECO:0000256" key="2">
    <source>
        <dbReference type="ARBA" id="ARBA00022645"/>
    </source>
</evidence>
<comment type="similarity">
    <text evidence="1">Belongs to the peptidase S66 family.</text>
</comment>